<feature type="signal peptide" evidence="1">
    <location>
        <begin position="1"/>
        <end position="18"/>
    </location>
</feature>
<proteinExistence type="predicted"/>
<protein>
    <submittedName>
        <fullName evidence="2">UrcA family protein</fullName>
    </submittedName>
</protein>
<keyword evidence="3" id="KW-1185">Reference proteome</keyword>
<dbReference type="NCBIfam" id="TIGR04433">
    <property type="entry name" value="UrcA_uranyl"/>
    <property type="match status" value="1"/>
</dbReference>
<reference evidence="2" key="1">
    <citation type="submission" date="2023-07" db="EMBL/GenBank/DDBJ databases">
        <authorList>
            <person name="Kim M.K."/>
        </authorList>
    </citation>
    <scope>NUCLEOTIDE SEQUENCE</scope>
    <source>
        <strain evidence="2">CA1-15</strain>
    </source>
</reference>
<sequence>MLKYLLPALLLLPVAAQAQTYPDVRPDVRVATHDLDLRSAKGVKILDRRLSYAITTMCGDDTTVDFSQRRAIRRCHANKRAEVAQQRDAVIAAATRGTSVAAAR</sequence>
<dbReference type="Proteomes" id="UP001176468">
    <property type="component" value="Unassembled WGS sequence"/>
</dbReference>
<keyword evidence="1" id="KW-0732">Signal</keyword>
<comment type="caution">
    <text evidence="2">The sequence shown here is derived from an EMBL/GenBank/DDBJ whole genome shotgun (WGS) entry which is preliminary data.</text>
</comment>
<name>A0ABT8ZUR7_9SPHN</name>
<organism evidence="2 3">
    <name type="scientific">Sphingomonas immobilis</name>
    <dbReference type="NCBI Taxonomy" id="3063997"/>
    <lineage>
        <taxon>Bacteria</taxon>
        <taxon>Pseudomonadati</taxon>
        <taxon>Pseudomonadota</taxon>
        <taxon>Alphaproteobacteria</taxon>
        <taxon>Sphingomonadales</taxon>
        <taxon>Sphingomonadaceae</taxon>
        <taxon>Sphingomonas</taxon>
    </lineage>
</organism>
<evidence type="ECO:0000313" key="2">
    <source>
        <dbReference type="EMBL" id="MDO7841321.1"/>
    </source>
</evidence>
<dbReference type="InterPro" id="IPR030972">
    <property type="entry name" value="UrcA_uranyl"/>
</dbReference>
<dbReference type="EMBL" id="JAUQSZ010000002">
    <property type="protein sequence ID" value="MDO7841321.1"/>
    <property type="molecule type" value="Genomic_DNA"/>
</dbReference>
<accession>A0ABT8ZUR7</accession>
<evidence type="ECO:0000256" key="1">
    <source>
        <dbReference type="SAM" id="SignalP"/>
    </source>
</evidence>
<gene>
    <name evidence="2" type="ORF">Q5H94_03205</name>
</gene>
<evidence type="ECO:0000313" key="3">
    <source>
        <dbReference type="Proteomes" id="UP001176468"/>
    </source>
</evidence>
<dbReference type="RefSeq" id="WP_304559790.1">
    <property type="nucleotide sequence ID" value="NZ_JAUQSZ010000002.1"/>
</dbReference>
<feature type="chain" id="PRO_5046116503" evidence="1">
    <location>
        <begin position="19"/>
        <end position="104"/>
    </location>
</feature>